<dbReference type="InterPro" id="IPR017850">
    <property type="entry name" value="Alkaline_phosphatase_core_sf"/>
</dbReference>
<keyword evidence="2" id="KW-0378">Hydrolase</keyword>
<dbReference type="InterPro" id="IPR000917">
    <property type="entry name" value="Sulfatase_N"/>
</dbReference>
<dbReference type="EMBL" id="SJPZ01000002">
    <property type="protein sequence ID" value="TWU62624.1"/>
    <property type="molecule type" value="Genomic_DNA"/>
</dbReference>
<dbReference type="GO" id="GO:0004065">
    <property type="term" value="F:arylsulfatase activity"/>
    <property type="evidence" value="ECO:0007669"/>
    <property type="project" value="TreeGrafter"/>
</dbReference>
<proteinExistence type="inferred from homology"/>
<sequence>MDLDAGIGEVLDRLKELGLDEKTCVIFTSDNGPWFGGSTGGLRGMKASTYEAGYRVPCIARWPGHIPPGHTNDSPAMMMDLFTTVLNIADVPPPDDRVIDGQDIMSLLTSDADSPHEVTFGQAGPRLAHVRDARWKLHVLPPSDRHAEKTAESETWVDWRAPDGVTLLAPFEQARPSEHPGLLSGDQPAPMQLFDLKNDLGEQKDVSAKHPEVVQRLKTKYDTMQRVLAETTTK</sequence>
<dbReference type="AlphaFoldDB" id="A0A5C6FMV8"/>
<dbReference type="Gene3D" id="3.40.720.10">
    <property type="entry name" value="Alkaline Phosphatase, subunit A"/>
    <property type="match status" value="1"/>
</dbReference>
<dbReference type="Pfam" id="PF00884">
    <property type="entry name" value="Sulfatase"/>
    <property type="match status" value="1"/>
</dbReference>
<name>A0A5C6FMV8_9PLAN</name>
<evidence type="ECO:0000259" key="3">
    <source>
        <dbReference type="Pfam" id="PF00884"/>
    </source>
</evidence>
<comment type="similarity">
    <text evidence="1">Belongs to the sulfatase family.</text>
</comment>
<gene>
    <name evidence="4" type="ORF">V7x_43590</name>
</gene>
<evidence type="ECO:0000313" key="5">
    <source>
        <dbReference type="Proteomes" id="UP000316476"/>
    </source>
</evidence>
<protein>
    <submittedName>
        <fullName evidence="4">Sulfatase</fullName>
    </submittedName>
</protein>
<dbReference type="PANTHER" id="PTHR42693:SF53">
    <property type="entry name" value="ENDO-4-O-SULFATASE"/>
    <property type="match status" value="1"/>
</dbReference>
<dbReference type="PANTHER" id="PTHR42693">
    <property type="entry name" value="ARYLSULFATASE FAMILY MEMBER"/>
    <property type="match status" value="1"/>
</dbReference>
<dbReference type="Proteomes" id="UP000316476">
    <property type="component" value="Unassembled WGS sequence"/>
</dbReference>
<dbReference type="Gene3D" id="3.30.1120.10">
    <property type="match status" value="1"/>
</dbReference>
<evidence type="ECO:0000256" key="2">
    <source>
        <dbReference type="ARBA" id="ARBA00022801"/>
    </source>
</evidence>
<dbReference type="OrthoDB" id="9762324at2"/>
<dbReference type="InterPro" id="IPR050738">
    <property type="entry name" value="Sulfatase"/>
</dbReference>
<accession>A0A5C6FMV8</accession>
<evidence type="ECO:0000256" key="1">
    <source>
        <dbReference type="ARBA" id="ARBA00008779"/>
    </source>
</evidence>
<feature type="domain" description="Sulfatase N-terminal" evidence="3">
    <location>
        <begin position="3"/>
        <end position="91"/>
    </location>
</feature>
<reference evidence="4 5" key="1">
    <citation type="submission" date="2019-02" db="EMBL/GenBank/DDBJ databases">
        <title>Deep-cultivation of Planctomycetes and their phenomic and genomic characterization uncovers novel biology.</title>
        <authorList>
            <person name="Wiegand S."/>
            <person name="Jogler M."/>
            <person name="Boedeker C."/>
            <person name="Pinto D."/>
            <person name="Vollmers J."/>
            <person name="Rivas-Marin E."/>
            <person name="Kohn T."/>
            <person name="Peeters S.H."/>
            <person name="Heuer A."/>
            <person name="Rast P."/>
            <person name="Oberbeckmann S."/>
            <person name="Bunk B."/>
            <person name="Jeske O."/>
            <person name="Meyerdierks A."/>
            <person name="Storesund J.E."/>
            <person name="Kallscheuer N."/>
            <person name="Luecker S."/>
            <person name="Lage O.M."/>
            <person name="Pohl T."/>
            <person name="Merkel B.J."/>
            <person name="Hornburger P."/>
            <person name="Mueller R.-W."/>
            <person name="Bruemmer F."/>
            <person name="Labrenz M."/>
            <person name="Spormann A.M."/>
            <person name="Op Den Camp H."/>
            <person name="Overmann J."/>
            <person name="Amann R."/>
            <person name="Jetten M.S.M."/>
            <person name="Mascher T."/>
            <person name="Medema M.H."/>
            <person name="Devos D.P."/>
            <person name="Kaster A.-K."/>
            <person name="Ovreas L."/>
            <person name="Rohde M."/>
            <person name="Galperin M.Y."/>
            <person name="Jogler C."/>
        </authorList>
    </citation>
    <scope>NUCLEOTIDE SEQUENCE [LARGE SCALE GENOMIC DNA]</scope>
    <source>
        <strain evidence="4 5">V7</strain>
    </source>
</reference>
<comment type="caution">
    <text evidence="4">The sequence shown here is derived from an EMBL/GenBank/DDBJ whole genome shotgun (WGS) entry which is preliminary data.</text>
</comment>
<evidence type="ECO:0000313" key="4">
    <source>
        <dbReference type="EMBL" id="TWU62624.1"/>
    </source>
</evidence>
<organism evidence="4 5">
    <name type="scientific">Crateriforma conspicua</name>
    <dbReference type="NCBI Taxonomy" id="2527996"/>
    <lineage>
        <taxon>Bacteria</taxon>
        <taxon>Pseudomonadati</taxon>
        <taxon>Planctomycetota</taxon>
        <taxon>Planctomycetia</taxon>
        <taxon>Planctomycetales</taxon>
        <taxon>Planctomycetaceae</taxon>
        <taxon>Crateriforma</taxon>
    </lineage>
</organism>
<dbReference type="SUPFAM" id="SSF53649">
    <property type="entry name" value="Alkaline phosphatase-like"/>
    <property type="match status" value="1"/>
</dbReference>